<proteinExistence type="predicted"/>
<dbReference type="Proteomes" id="UP000006339">
    <property type="component" value="Unassembled WGS sequence"/>
</dbReference>
<protein>
    <submittedName>
        <fullName evidence="1">Uncharacterized protein</fullName>
    </submittedName>
</protein>
<accession>A0A828YAP0</accession>
<comment type="caution">
    <text evidence="1">The sequence shown here is derived from an EMBL/GenBank/DDBJ whole genome shotgun (WGS) entry which is preliminary data.</text>
</comment>
<sequence length="39" mass="4524">MDLPVVPTFKESIYKAQIPTFSELWFSYIELILNNASFA</sequence>
<keyword evidence="2" id="KW-1185">Reference proteome</keyword>
<reference evidence="1" key="1">
    <citation type="submission" date="2012-10" db="EMBL/GenBank/DDBJ databases">
        <authorList>
            <person name="Harkins D.M."/>
            <person name="Durkin A.S."/>
            <person name="Brinkac L.M."/>
            <person name="Selengut J.D."/>
            <person name="Sanka R."/>
            <person name="DePew J."/>
            <person name="Purushe J."/>
            <person name="Picardeau M."/>
            <person name="Werts C."/>
            <person name="Goarant C."/>
            <person name="Vinetz J.M."/>
            <person name="Sutton G.G."/>
            <person name="Nelson W.C."/>
            <person name="Fouts D.E."/>
        </authorList>
    </citation>
    <scope>NUCLEOTIDE SEQUENCE [LARGE SCALE GENOMIC DNA]</scope>
    <source>
        <strain evidence="1">200802841</strain>
    </source>
</reference>
<evidence type="ECO:0000313" key="2">
    <source>
        <dbReference type="Proteomes" id="UP000006339"/>
    </source>
</evidence>
<name>A0A828YAP0_9LEPT</name>
<organism evidence="1 2">
    <name type="scientific">Leptospira kirschneri str. 200802841</name>
    <dbReference type="NCBI Taxonomy" id="1193047"/>
    <lineage>
        <taxon>Bacteria</taxon>
        <taxon>Pseudomonadati</taxon>
        <taxon>Spirochaetota</taxon>
        <taxon>Spirochaetia</taxon>
        <taxon>Leptospirales</taxon>
        <taxon>Leptospiraceae</taxon>
        <taxon>Leptospira</taxon>
    </lineage>
</organism>
<dbReference type="EMBL" id="AKWH02000012">
    <property type="protein sequence ID" value="EKO53279.1"/>
    <property type="molecule type" value="Genomic_DNA"/>
</dbReference>
<dbReference type="AlphaFoldDB" id="A0A828YAP0"/>
<gene>
    <name evidence="1" type="ORF">LEP1GSC131_0422</name>
</gene>
<evidence type="ECO:0000313" key="1">
    <source>
        <dbReference type="EMBL" id="EKO53279.1"/>
    </source>
</evidence>